<dbReference type="AlphaFoldDB" id="A0ABD0M2G6"/>
<dbReference type="EMBL" id="JACVVK020000008">
    <property type="protein sequence ID" value="KAK7505931.1"/>
    <property type="molecule type" value="Genomic_DNA"/>
</dbReference>
<comment type="caution">
    <text evidence="1">The sequence shown here is derived from an EMBL/GenBank/DDBJ whole genome shotgun (WGS) entry which is preliminary data.</text>
</comment>
<protein>
    <submittedName>
        <fullName evidence="1">Uncharacterized protein</fullName>
    </submittedName>
</protein>
<dbReference type="Proteomes" id="UP001519460">
    <property type="component" value="Unassembled WGS sequence"/>
</dbReference>
<accession>A0ABD0M2G6</accession>
<reference evidence="1 2" key="1">
    <citation type="journal article" date="2023" name="Sci. Data">
        <title>Genome assembly of the Korean intertidal mud-creeper Batillaria attramentaria.</title>
        <authorList>
            <person name="Patra A.K."/>
            <person name="Ho P.T."/>
            <person name="Jun S."/>
            <person name="Lee S.J."/>
            <person name="Kim Y."/>
            <person name="Won Y.J."/>
        </authorList>
    </citation>
    <scope>NUCLEOTIDE SEQUENCE [LARGE SCALE GENOMIC DNA]</scope>
    <source>
        <strain evidence="1">Wonlab-2016</strain>
    </source>
</reference>
<organism evidence="1 2">
    <name type="scientific">Batillaria attramentaria</name>
    <dbReference type="NCBI Taxonomy" id="370345"/>
    <lineage>
        <taxon>Eukaryota</taxon>
        <taxon>Metazoa</taxon>
        <taxon>Spiralia</taxon>
        <taxon>Lophotrochozoa</taxon>
        <taxon>Mollusca</taxon>
        <taxon>Gastropoda</taxon>
        <taxon>Caenogastropoda</taxon>
        <taxon>Sorbeoconcha</taxon>
        <taxon>Cerithioidea</taxon>
        <taxon>Batillariidae</taxon>
        <taxon>Batillaria</taxon>
    </lineage>
</organism>
<evidence type="ECO:0000313" key="2">
    <source>
        <dbReference type="Proteomes" id="UP001519460"/>
    </source>
</evidence>
<proteinExistence type="predicted"/>
<evidence type="ECO:0000313" key="1">
    <source>
        <dbReference type="EMBL" id="KAK7505931.1"/>
    </source>
</evidence>
<gene>
    <name evidence="1" type="ORF">BaRGS_00002653</name>
</gene>
<feature type="non-terminal residue" evidence="1">
    <location>
        <position position="1"/>
    </location>
</feature>
<name>A0ABD0M2G6_9CAEN</name>
<sequence length="58" mass="6427">RLHTQRDSTLHSVLHNTTIYMYNSAAHRAAVIVELAFSLLFQRGASADELAVGFCDAH</sequence>
<keyword evidence="2" id="KW-1185">Reference proteome</keyword>